<keyword evidence="3" id="KW-1185">Reference proteome</keyword>
<proteinExistence type="predicted"/>
<protein>
    <submittedName>
        <fullName evidence="2">Uncharacterized protein</fullName>
    </submittedName>
</protein>
<comment type="caution">
    <text evidence="2">The sequence shown here is derived from an EMBL/GenBank/DDBJ whole genome shotgun (WGS) entry which is preliminary data.</text>
</comment>
<accession>A0A8K0HI65</accession>
<dbReference type="OrthoDB" id="1664237at2759"/>
<dbReference type="AlphaFoldDB" id="A0A8K0HI65"/>
<dbReference type="Proteomes" id="UP000796880">
    <property type="component" value="Unassembled WGS sequence"/>
</dbReference>
<evidence type="ECO:0000256" key="1">
    <source>
        <dbReference type="SAM" id="MobiDB-lite"/>
    </source>
</evidence>
<name>A0A8K0HI65_9ROSA</name>
<evidence type="ECO:0000313" key="2">
    <source>
        <dbReference type="EMBL" id="KAF3452174.1"/>
    </source>
</evidence>
<feature type="region of interest" description="Disordered" evidence="1">
    <location>
        <begin position="30"/>
        <end position="63"/>
    </location>
</feature>
<organism evidence="2 3">
    <name type="scientific">Rhamnella rubrinervis</name>
    <dbReference type="NCBI Taxonomy" id="2594499"/>
    <lineage>
        <taxon>Eukaryota</taxon>
        <taxon>Viridiplantae</taxon>
        <taxon>Streptophyta</taxon>
        <taxon>Embryophyta</taxon>
        <taxon>Tracheophyta</taxon>
        <taxon>Spermatophyta</taxon>
        <taxon>Magnoliopsida</taxon>
        <taxon>eudicotyledons</taxon>
        <taxon>Gunneridae</taxon>
        <taxon>Pentapetalae</taxon>
        <taxon>rosids</taxon>
        <taxon>fabids</taxon>
        <taxon>Rosales</taxon>
        <taxon>Rhamnaceae</taxon>
        <taxon>rhamnoid group</taxon>
        <taxon>Rhamneae</taxon>
        <taxon>Rhamnella</taxon>
    </lineage>
</organism>
<gene>
    <name evidence="2" type="ORF">FNV43_RR08272</name>
</gene>
<dbReference type="EMBL" id="VOIH02000003">
    <property type="protein sequence ID" value="KAF3452174.1"/>
    <property type="molecule type" value="Genomic_DNA"/>
</dbReference>
<sequence>MSRGPPPPPTRYISRLWAAITIQEDTRNWKDKQTHPVDCRATSPTTQERDSLKSQGRGWPRGPTWRLGISAGNAKGIWRGPARRGERAIANLTNQFKSKRMRWLLNELISYIRSQPGLDVQFPLFLAFMLICLLSLSGAVTSVSPPSDEAAKASNLTGRSFVWRISLLTQDFFIFEARHIHMSKKGEVSPFTLIEPGKKNIPSFKDQGCGVRSVGRSSRSMRQAVACPGSPSPMSFSNPVDLEMAESDSPSLTGADKVFLTARRLKHSALISDLQGPKQRIDFANLSLTEVNILTELEKAYLEYRSRFTHALWNLLRKASLSPKIKEGSRKPYKESRL</sequence>
<reference evidence="2" key="1">
    <citation type="submission" date="2020-03" db="EMBL/GenBank/DDBJ databases">
        <title>A high-quality chromosome-level genome assembly of a woody plant with both climbing and erect habits, Rhamnella rubrinervis.</title>
        <authorList>
            <person name="Lu Z."/>
            <person name="Yang Y."/>
            <person name="Zhu X."/>
            <person name="Sun Y."/>
        </authorList>
    </citation>
    <scope>NUCLEOTIDE SEQUENCE</scope>
    <source>
        <strain evidence="2">BYM</strain>
        <tissue evidence="2">Leaf</tissue>
    </source>
</reference>
<evidence type="ECO:0000313" key="3">
    <source>
        <dbReference type="Proteomes" id="UP000796880"/>
    </source>
</evidence>